<evidence type="ECO:0000313" key="6">
    <source>
        <dbReference type="Proteomes" id="UP000245207"/>
    </source>
</evidence>
<gene>
    <name evidence="5" type="ORF">CTI12_AA509950</name>
</gene>
<keyword evidence="3" id="KW-0677">Repeat</keyword>
<accession>A0A2U1L3S9</accession>
<comment type="similarity">
    <text evidence="4">Belongs to the WD repeat PROPPIN family.</text>
</comment>
<dbReference type="EMBL" id="PKPP01011707">
    <property type="protein sequence ID" value="PWA43673.1"/>
    <property type="molecule type" value="Genomic_DNA"/>
</dbReference>
<evidence type="ECO:0000256" key="1">
    <source>
        <dbReference type="ARBA" id="ARBA00004623"/>
    </source>
</evidence>
<keyword evidence="2" id="KW-0853">WD repeat</keyword>
<comment type="subcellular location">
    <subcellularLocation>
        <location evidence="1">Preautophagosomal structure membrane</location>
        <topology evidence="1">Peripheral membrane protein</topology>
    </subcellularLocation>
</comment>
<evidence type="ECO:0000256" key="3">
    <source>
        <dbReference type="ARBA" id="ARBA00022737"/>
    </source>
</evidence>
<dbReference type="GO" id="GO:0034045">
    <property type="term" value="C:phagophore assembly site membrane"/>
    <property type="evidence" value="ECO:0007669"/>
    <property type="project" value="UniProtKB-SubCell"/>
</dbReference>
<sequence length="411" mass="45863">MSLAVSTSQRGYQQSEFAAFDSTMDAIYDPLGNSNSEIDESEVDLLSVSWNQDYGCFAAGTNHGFRIYNCDPFKETFRRDLKSGGFGLIEMLFRSNILALVGGKGNTQYPPNKVIIWDDHQSRCIGEFSFRSDVRAVKLRRDRIVVVLEHKIYVYNFTDLKLLHQIETLSNPRGLCCLSHQVNTSVLACPGLRRGQVRVEHFGLNMTKLINAHDSRIACLTMTMDGLLLATASTKGTLIRIFNTMDGTRLQEVRRGVDRADIYGISLSPNVQWLAVSSDKGTVHIFSLRVRVISEDPSTQSTPSRTSSLTYQNSSSSLDVLISPSAAGANPGSSLSFMKGVLPKYFSSEWSFARFHLPECTHYMSAFGSQNTVIIVGMDGSFYRCIFDPVNGGEMVQHEYVRFLKSDLKSR</sequence>
<dbReference type="STRING" id="35608.A0A2U1L3S9"/>
<dbReference type="Gene3D" id="2.130.10.10">
    <property type="entry name" value="YVTN repeat-like/Quinoprotein amine dehydrogenase"/>
    <property type="match status" value="1"/>
</dbReference>
<evidence type="ECO:0000313" key="5">
    <source>
        <dbReference type="EMBL" id="PWA43673.1"/>
    </source>
</evidence>
<name>A0A2U1L3S9_ARTAN</name>
<organism evidence="5 6">
    <name type="scientific">Artemisia annua</name>
    <name type="common">Sweet wormwood</name>
    <dbReference type="NCBI Taxonomy" id="35608"/>
    <lineage>
        <taxon>Eukaryota</taxon>
        <taxon>Viridiplantae</taxon>
        <taxon>Streptophyta</taxon>
        <taxon>Embryophyta</taxon>
        <taxon>Tracheophyta</taxon>
        <taxon>Spermatophyta</taxon>
        <taxon>Magnoliopsida</taxon>
        <taxon>eudicotyledons</taxon>
        <taxon>Gunneridae</taxon>
        <taxon>Pentapetalae</taxon>
        <taxon>asterids</taxon>
        <taxon>campanulids</taxon>
        <taxon>Asterales</taxon>
        <taxon>Asteraceae</taxon>
        <taxon>Asteroideae</taxon>
        <taxon>Anthemideae</taxon>
        <taxon>Artemisiinae</taxon>
        <taxon>Artemisia</taxon>
    </lineage>
</organism>
<evidence type="ECO:0000256" key="4">
    <source>
        <dbReference type="ARBA" id="ARBA00025740"/>
    </source>
</evidence>
<dbReference type="OrthoDB" id="1667587at2759"/>
<dbReference type="AlphaFoldDB" id="A0A2U1L3S9"/>
<dbReference type="PANTHER" id="PTHR11227">
    <property type="entry name" value="WD-REPEAT PROTEIN INTERACTING WITH PHOSPHOINOSIDES WIPI -RELATED"/>
    <property type="match status" value="1"/>
</dbReference>
<dbReference type="SMART" id="SM00320">
    <property type="entry name" value="WD40"/>
    <property type="match status" value="4"/>
</dbReference>
<comment type="caution">
    <text evidence="5">The sequence shown here is derived from an EMBL/GenBank/DDBJ whole genome shotgun (WGS) entry which is preliminary data.</text>
</comment>
<reference evidence="5 6" key="1">
    <citation type="journal article" date="2018" name="Mol. Plant">
        <title>The genome of Artemisia annua provides insight into the evolution of Asteraceae family and artemisinin biosynthesis.</title>
        <authorList>
            <person name="Shen Q."/>
            <person name="Zhang L."/>
            <person name="Liao Z."/>
            <person name="Wang S."/>
            <person name="Yan T."/>
            <person name="Shi P."/>
            <person name="Liu M."/>
            <person name="Fu X."/>
            <person name="Pan Q."/>
            <person name="Wang Y."/>
            <person name="Lv Z."/>
            <person name="Lu X."/>
            <person name="Zhang F."/>
            <person name="Jiang W."/>
            <person name="Ma Y."/>
            <person name="Chen M."/>
            <person name="Hao X."/>
            <person name="Li L."/>
            <person name="Tang Y."/>
            <person name="Lv G."/>
            <person name="Zhou Y."/>
            <person name="Sun X."/>
            <person name="Brodelius P.E."/>
            <person name="Rose J.K.C."/>
            <person name="Tang K."/>
        </authorList>
    </citation>
    <scope>NUCLEOTIDE SEQUENCE [LARGE SCALE GENOMIC DNA]</scope>
    <source>
        <strain evidence="6">cv. Huhao1</strain>
        <tissue evidence="5">Leaf</tissue>
    </source>
</reference>
<dbReference type="InterPro" id="IPR036322">
    <property type="entry name" value="WD40_repeat_dom_sf"/>
</dbReference>
<dbReference type="SUPFAM" id="SSF50978">
    <property type="entry name" value="WD40 repeat-like"/>
    <property type="match status" value="1"/>
</dbReference>
<dbReference type="InterPro" id="IPR001680">
    <property type="entry name" value="WD40_rpt"/>
</dbReference>
<evidence type="ECO:0000256" key="2">
    <source>
        <dbReference type="ARBA" id="ARBA00022574"/>
    </source>
</evidence>
<dbReference type="InterPro" id="IPR015943">
    <property type="entry name" value="WD40/YVTN_repeat-like_dom_sf"/>
</dbReference>
<dbReference type="Pfam" id="PF21032">
    <property type="entry name" value="PROPPIN"/>
    <property type="match status" value="1"/>
</dbReference>
<keyword evidence="6" id="KW-1185">Reference proteome</keyword>
<dbReference type="InterPro" id="IPR048720">
    <property type="entry name" value="PROPPIN"/>
</dbReference>
<protein>
    <submittedName>
        <fullName evidence="5">Autophagy-related protein 18c</fullName>
    </submittedName>
</protein>
<dbReference type="Proteomes" id="UP000245207">
    <property type="component" value="Unassembled WGS sequence"/>
</dbReference>
<proteinExistence type="inferred from homology"/>